<keyword evidence="1" id="KW-0472">Membrane</keyword>
<dbReference type="InterPro" id="IPR045723">
    <property type="entry name" value="DUF6077"/>
</dbReference>
<protein>
    <submittedName>
        <fullName evidence="2">Uncharacterized protein</fullName>
    </submittedName>
</protein>
<organism evidence="2 3">
    <name type="scientific">Parablautia intestinalis</name>
    <dbReference type="NCBI Taxonomy" id="2320100"/>
    <lineage>
        <taxon>Bacteria</taxon>
        <taxon>Bacillati</taxon>
        <taxon>Bacillota</taxon>
        <taxon>Clostridia</taxon>
        <taxon>Lachnospirales</taxon>
        <taxon>Lachnospiraceae</taxon>
        <taxon>Parablautia</taxon>
    </lineage>
</organism>
<evidence type="ECO:0000256" key="1">
    <source>
        <dbReference type="SAM" id="Phobius"/>
    </source>
</evidence>
<dbReference type="Pfam" id="PF19554">
    <property type="entry name" value="DUF6077"/>
    <property type="match status" value="1"/>
</dbReference>
<feature type="transmembrane region" description="Helical" evidence="1">
    <location>
        <begin position="229"/>
        <end position="248"/>
    </location>
</feature>
<feature type="transmembrane region" description="Helical" evidence="1">
    <location>
        <begin position="362"/>
        <end position="383"/>
    </location>
</feature>
<feature type="transmembrane region" description="Helical" evidence="1">
    <location>
        <begin position="268"/>
        <end position="284"/>
    </location>
</feature>
<feature type="transmembrane region" description="Helical" evidence="1">
    <location>
        <begin position="196"/>
        <end position="217"/>
    </location>
</feature>
<dbReference type="EMBL" id="RAYQ01000001">
    <property type="protein sequence ID" value="RKI94118.1"/>
    <property type="molecule type" value="Genomic_DNA"/>
</dbReference>
<feature type="transmembrane region" description="Helical" evidence="1">
    <location>
        <begin position="6"/>
        <end position="28"/>
    </location>
</feature>
<feature type="transmembrane region" description="Helical" evidence="1">
    <location>
        <begin position="331"/>
        <end position="350"/>
    </location>
</feature>
<dbReference type="OrthoDB" id="1827913at2"/>
<proteinExistence type="predicted"/>
<dbReference type="AlphaFoldDB" id="A0A3A9ARV9"/>
<gene>
    <name evidence="2" type="ORF">D7V94_00615</name>
</gene>
<accession>A0A3A9ARV9</accession>
<sequence length="385" mass="42731">MTVVKILGLIVWLVVVPFCMGLVFLPLFKERFKSVGTVFVAGYILFFTALELVGIPIVLFTVYNGLTIFTRWFTPLILVLSLAGAGIALWEKKRGYGLSFAGFDRFKESSPEEKIVMLLFLGLVGFQVYMSFTRASFDGDDAYYGVQAVIAQQVDTLYRVNPYTGRSAPLDVRHALALFPVWEAYLGKMCGIHATIIAHSVVPLVLIPLTYVLYFQIGKALFGGKRKQLPMFMMLIALWQLFGNISIYTTETFFLTRTWQGKSFAGNFVIPAVLWIFLCLFASGEKEDTIVPKGMKNQGKWLGRAVHTNIGEKGLWILLACLNLAGGASSSLAILLSCMMTAGFGFLFSVRERKFGILTKAGFSCVLGGIYVLLYLLLTHGIFVP</sequence>
<keyword evidence="1" id="KW-1133">Transmembrane helix</keyword>
<dbReference type="Proteomes" id="UP000280696">
    <property type="component" value="Unassembled WGS sequence"/>
</dbReference>
<keyword evidence="3" id="KW-1185">Reference proteome</keyword>
<evidence type="ECO:0000313" key="3">
    <source>
        <dbReference type="Proteomes" id="UP000280696"/>
    </source>
</evidence>
<dbReference type="RefSeq" id="WP_120465811.1">
    <property type="nucleotide sequence ID" value="NZ_RAYQ01000001.1"/>
</dbReference>
<reference evidence="2 3" key="1">
    <citation type="submission" date="2018-09" db="EMBL/GenBank/DDBJ databases">
        <title>Murine metabolic-syndrome-specific gut microbial biobank.</title>
        <authorList>
            <person name="Liu C."/>
        </authorList>
    </citation>
    <scope>NUCLEOTIDE SEQUENCE [LARGE SCALE GENOMIC DNA]</scope>
    <source>
        <strain evidence="2 3">0.1xD8-82</strain>
    </source>
</reference>
<keyword evidence="1" id="KW-0812">Transmembrane</keyword>
<comment type="caution">
    <text evidence="2">The sequence shown here is derived from an EMBL/GenBank/DDBJ whole genome shotgun (WGS) entry which is preliminary data.</text>
</comment>
<feature type="transmembrane region" description="Helical" evidence="1">
    <location>
        <begin position="69"/>
        <end position="90"/>
    </location>
</feature>
<feature type="transmembrane region" description="Helical" evidence="1">
    <location>
        <begin position="115"/>
        <end position="132"/>
    </location>
</feature>
<evidence type="ECO:0000313" key="2">
    <source>
        <dbReference type="EMBL" id="RKI94118.1"/>
    </source>
</evidence>
<feature type="transmembrane region" description="Helical" evidence="1">
    <location>
        <begin position="40"/>
        <end position="63"/>
    </location>
</feature>
<name>A0A3A9ARV9_9FIRM</name>